<evidence type="ECO:0000259" key="11">
    <source>
        <dbReference type="PROSITE" id="PS51456"/>
    </source>
</evidence>
<dbReference type="EMBL" id="CABFWN010000001">
    <property type="protein sequence ID" value="VUG15840.1"/>
    <property type="molecule type" value="Genomic_DNA"/>
</dbReference>
<evidence type="ECO:0000256" key="3">
    <source>
        <dbReference type="ARBA" id="ARBA00022840"/>
    </source>
</evidence>
<feature type="compositionally biased region" description="Low complexity" evidence="10">
    <location>
        <begin position="1218"/>
        <end position="1230"/>
    </location>
</feature>
<dbReference type="Gene3D" id="3.40.850.10">
    <property type="entry name" value="Kinesin motor domain"/>
    <property type="match status" value="1"/>
</dbReference>
<dbReference type="FunFam" id="1.10.10.820:FF:000001">
    <property type="entry name" value="Myosin heavy chain"/>
    <property type="match status" value="1"/>
</dbReference>
<dbReference type="GO" id="GO:0016020">
    <property type="term" value="C:membrane"/>
    <property type="evidence" value="ECO:0007669"/>
    <property type="project" value="TreeGrafter"/>
</dbReference>
<dbReference type="Proteomes" id="UP000478008">
    <property type="component" value="Unassembled WGS sequence"/>
</dbReference>
<dbReference type="GO" id="GO:0051015">
    <property type="term" value="F:actin filament binding"/>
    <property type="evidence" value="ECO:0007669"/>
    <property type="project" value="TreeGrafter"/>
</dbReference>
<reference evidence="12 13" key="1">
    <citation type="submission" date="2019-07" db="EMBL/GenBank/DDBJ databases">
        <authorList>
            <person name="Friedrich A."/>
            <person name="Schacherer J."/>
        </authorList>
    </citation>
    <scope>NUCLEOTIDE SEQUENCE [LARGE SCALE GENOMIC DNA]</scope>
</reference>
<dbReference type="GO" id="GO:0016459">
    <property type="term" value="C:myosin complex"/>
    <property type="evidence" value="ECO:0007669"/>
    <property type="project" value="UniProtKB-KW"/>
</dbReference>
<dbReference type="Gene3D" id="1.20.5.4820">
    <property type="match status" value="1"/>
</dbReference>
<evidence type="ECO:0000256" key="4">
    <source>
        <dbReference type="ARBA" id="ARBA00023054"/>
    </source>
</evidence>
<feature type="coiled-coil region" evidence="9">
    <location>
        <begin position="1410"/>
        <end position="1514"/>
    </location>
</feature>
<dbReference type="PROSITE" id="PS51456">
    <property type="entry name" value="MYOSIN_MOTOR"/>
    <property type="match status" value="1"/>
</dbReference>
<feature type="binding site" evidence="8">
    <location>
        <begin position="174"/>
        <end position="181"/>
    </location>
    <ligand>
        <name>ATP</name>
        <dbReference type="ChEBI" id="CHEBI:30616"/>
    </ligand>
</feature>
<evidence type="ECO:0000256" key="10">
    <source>
        <dbReference type="SAM" id="MobiDB-lite"/>
    </source>
</evidence>
<evidence type="ECO:0000256" key="6">
    <source>
        <dbReference type="ARBA" id="ARBA00023175"/>
    </source>
</evidence>
<feature type="region of interest" description="Actin-binding" evidence="8">
    <location>
        <begin position="661"/>
        <end position="683"/>
    </location>
</feature>
<dbReference type="InterPro" id="IPR001609">
    <property type="entry name" value="Myosin_head_motor_dom-like"/>
</dbReference>
<dbReference type="Gene3D" id="1.20.58.530">
    <property type="match status" value="1"/>
</dbReference>
<dbReference type="Gene3D" id="1.10.10.820">
    <property type="match status" value="1"/>
</dbReference>
<evidence type="ECO:0000256" key="2">
    <source>
        <dbReference type="ARBA" id="ARBA00022741"/>
    </source>
</evidence>
<dbReference type="PANTHER" id="PTHR13140">
    <property type="entry name" value="MYOSIN"/>
    <property type="match status" value="1"/>
</dbReference>
<dbReference type="SMART" id="SM00242">
    <property type="entry name" value="MYSc"/>
    <property type="match status" value="1"/>
</dbReference>
<evidence type="ECO:0000313" key="13">
    <source>
        <dbReference type="Proteomes" id="UP000478008"/>
    </source>
</evidence>
<feature type="coiled-coil region" evidence="9">
    <location>
        <begin position="900"/>
        <end position="1153"/>
    </location>
</feature>
<gene>
    <name evidence="12" type="primary">MYO1</name>
    <name evidence="12" type="ORF">DEBR0S1_01288G</name>
</gene>
<name>A0A7D9GWW9_DEKBR</name>
<keyword evidence="3 8" id="KW-0067">ATP-binding</keyword>
<dbReference type="SUPFAM" id="SSF52540">
    <property type="entry name" value="P-loop containing nucleoside triphosphate hydrolases"/>
    <property type="match status" value="1"/>
</dbReference>
<dbReference type="Pfam" id="PF00063">
    <property type="entry name" value="Myosin_head"/>
    <property type="match status" value="1"/>
</dbReference>
<protein>
    <submittedName>
        <fullName evidence="12">DEBR0S1_01288g1_1</fullName>
    </submittedName>
</protein>
<feature type="coiled-coil region" evidence="9">
    <location>
        <begin position="1607"/>
        <end position="1848"/>
    </location>
</feature>
<evidence type="ECO:0000256" key="5">
    <source>
        <dbReference type="ARBA" id="ARBA00023123"/>
    </source>
</evidence>
<dbReference type="PROSITE" id="PS50096">
    <property type="entry name" value="IQ"/>
    <property type="match status" value="1"/>
</dbReference>
<keyword evidence="5 8" id="KW-0518">Myosin</keyword>
<keyword evidence="13" id="KW-1185">Reference proteome</keyword>
<dbReference type="CDD" id="cd01377">
    <property type="entry name" value="MYSc_class_II"/>
    <property type="match status" value="1"/>
</dbReference>
<evidence type="ECO:0000256" key="1">
    <source>
        <dbReference type="ARBA" id="ARBA00008314"/>
    </source>
</evidence>
<feature type="region of interest" description="Disordered" evidence="10">
    <location>
        <begin position="1213"/>
        <end position="1252"/>
    </location>
</feature>
<dbReference type="PRINTS" id="PR00193">
    <property type="entry name" value="MYOSINHEAVY"/>
</dbReference>
<sequence length="1859" mass="214331">MTGSFPSNFQGEVWVPDDKTTFRKGQIIDYIEDGKKCKVQLDGSSDVNVYDCDKVEKCNPPAFTKCDDMASLTYLNEPSILHNLKLRYKDDNIYTYSGLFLVAINPYKTLNIYNKDFIKLYRNSVKKDTPSESDLYCETTTVRSSMKPHIFSVAEEAYQNLLSDSQDQSILVTGESGAGKTENTKKVIQYILGVSTSENNREKAMKLEAQIMQANPILESFGNATTVRNLNSSRFGKFVKVNILTASKEISGSHIDWYLLEKSRVVMQEPGERNYHAFYELLSGASNSLLKKLDLSRSIGTYNYLRKEKLISIDDKHEFENLEQAFGTMNFGESDKLNVYNILSVILHLGNITFRNPPNDNRQAIMADNSEPLVTKIAELLSVSGPELKAAFLKSRAKAGREIIVQNRTASQAKFAIDALSKGLYERLFQYLVDKINETFDNNRLFTMEKSNYIGILDIAGFEIFKKNSFEQLCINYTNEKLQQFFNHHMFVLEQSEYLKEGISWQYIDFGQELKPTIELIEGSKNKKCSIFSILDEECIVPKGTDDSFLEKLFHELETRDKKTDKKKLSFKPNKVRDGFIVKHYAGEVSYFVDGWLDKNKDPLSSTVVDLLAHSKNTFVSDLFDSPELLQSNLSNSPVKGGRQRKSARFRTVAQRHKEQLGDLMTQLSHTHPHFVRCILPNSNKKPGEFNNRLVLDQLRCNGVLEGIRIARSGYPNRVSFEQFAKHYAILSKRTVDKKSNYKNICELILKDLDLDEEVYKIGITKLFFRNGVLASIEKVKQEKLDRTITDIEAIVRGIISRRSLLKKIAEYRASKVILQNLKSYNKIAQDPWFKLIMQLRPTLSDSSAVESHYIEKMQALEAKVTELTSQVQGELKSKEDLQKKYDSLSTSVSGDRDLLKDKDEKLAKTQKQIVQLEKDIQAKKEKLDELLQNQKRTDDIEEKRQKLESELLNLKNKYESQKMDSQKVKKELESLKNSIKEKEDIILRTKKKLSENKMNLDKSLKETKSRLSTLSEENTKLKNLMGIKESSIKEYRSQVQGKDAELVKLKADFDKIKSQPAQKKVVKELADLKKSYKQLNHDFKETKNLLDSKIREEIDFDKGKQKYDKEISDLREHLNGLKQELSLEKKLTQELQEELDDQKTENESLMMEKKKHDVKLAEYSFKLSHDQSKKPLKEAHSMDEDSEQIQDEIEMLQTRLAAESYENRQLRAKLRKASSAPSSARSSLIESRRSSIHSMGSLSSTKSADSIPPSKELLLERAANKRLERLNVELQRQLLLNKNSIRKAEGLKPLEDDFKVKYQLAQLKIQNLQERLVQGQENSTVPPSLPLRNVDKEEINNENILNGSTLDKSSKQSLLMRQENLRLSARLNELQTKLKRLQVTSSSTFIQQEELAKLKSRVVIIDGKNKSLQESIDFYKTRAENYYNKIEAAEVAVQSAKRAQSMTEDELEHTKQQLDVARKEFKESDANVAQLATKIRDIEKELSDRTFELKKVKEAYDALKDKYENSEELRASTTSLQSESRDKELSMLNKSLIGSMNKETELRKQVKNITIQMEIAKKETQSLKFSNVELSKEKDGLSKQLKECMVKRDMLARESKEYSMKVTDLTSQTKALKTANENLSRERDDLLKSKKMLEKKVEEISAEFEKHLEKTKKDASNAVSVVQLRDELKESKSKISSLSKRLSEYQKRAHGATDTAKKMKKEALMIIEENKALTKYNANLRSKIEDAESKYNEQLQTQNQHWTKRVQELEDKLYMSNATKRDDEQKVFNLQRTIKDLEQHSTMQNSSIKRYTDQVDYLQKTVDRMDSKLSEMQRKDAENVLSLKRARRQAEESKEKALMMEKELLQWKMDGVSA</sequence>
<evidence type="ECO:0000313" key="12">
    <source>
        <dbReference type="EMBL" id="VUG15840.1"/>
    </source>
</evidence>
<keyword evidence="2 8" id="KW-0547">Nucleotide-binding</keyword>
<organism evidence="12 13">
    <name type="scientific">Dekkera bruxellensis</name>
    <name type="common">Brettanomyces custersii</name>
    <dbReference type="NCBI Taxonomy" id="5007"/>
    <lineage>
        <taxon>Eukaryota</taxon>
        <taxon>Fungi</taxon>
        <taxon>Dikarya</taxon>
        <taxon>Ascomycota</taxon>
        <taxon>Saccharomycotina</taxon>
        <taxon>Pichiomycetes</taxon>
        <taxon>Pichiales</taxon>
        <taxon>Pichiaceae</taxon>
        <taxon>Brettanomyces</taxon>
    </lineage>
</organism>
<dbReference type="InterPro" id="IPR036961">
    <property type="entry name" value="Kinesin_motor_dom_sf"/>
</dbReference>
<dbReference type="GO" id="GO:0000146">
    <property type="term" value="F:microfilament motor activity"/>
    <property type="evidence" value="ECO:0007669"/>
    <property type="project" value="TreeGrafter"/>
</dbReference>
<dbReference type="GO" id="GO:0005737">
    <property type="term" value="C:cytoplasm"/>
    <property type="evidence" value="ECO:0007669"/>
    <property type="project" value="TreeGrafter"/>
</dbReference>
<feature type="coiled-coil region" evidence="9">
    <location>
        <begin position="1258"/>
        <end position="1323"/>
    </location>
</feature>
<evidence type="ECO:0000256" key="8">
    <source>
        <dbReference type="PROSITE-ProRule" id="PRU00782"/>
    </source>
</evidence>
<keyword evidence="6 8" id="KW-0505">Motor protein</keyword>
<evidence type="ECO:0000256" key="9">
    <source>
        <dbReference type="SAM" id="Coils"/>
    </source>
</evidence>
<accession>A0A7D9GWW9</accession>
<feature type="domain" description="Myosin motor" evidence="11">
    <location>
        <begin position="64"/>
        <end position="782"/>
    </location>
</feature>
<keyword evidence="4 9" id="KW-0175">Coiled coil</keyword>
<dbReference type="GO" id="GO:0005524">
    <property type="term" value="F:ATP binding"/>
    <property type="evidence" value="ECO:0007669"/>
    <property type="project" value="UniProtKB-UniRule"/>
</dbReference>
<evidence type="ECO:0000256" key="7">
    <source>
        <dbReference type="ARBA" id="ARBA00023203"/>
    </source>
</evidence>
<dbReference type="PANTHER" id="PTHR13140:SF857">
    <property type="entry name" value="MYOSIN-11"/>
    <property type="match status" value="1"/>
</dbReference>
<proteinExistence type="inferred from homology"/>
<comment type="similarity">
    <text evidence="1 8">Belongs to the TRAFAC class myosin-kinesin ATPase superfamily. Myosin family.</text>
</comment>
<keyword evidence="7 8" id="KW-0009">Actin-binding</keyword>
<dbReference type="Gene3D" id="1.20.120.720">
    <property type="entry name" value="Myosin VI head, motor domain, U50 subdomain"/>
    <property type="match status" value="1"/>
</dbReference>
<dbReference type="InterPro" id="IPR027417">
    <property type="entry name" value="P-loop_NTPase"/>
</dbReference>
<dbReference type="GO" id="GO:0007015">
    <property type="term" value="P:actin filament organization"/>
    <property type="evidence" value="ECO:0007669"/>
    <property type="project" value="TreeGrafter"/>
</dbReference>